<dbReference type="Proteomes" id="UP000515788">
    <property type="component" value="Chromosome 8"/>
</dbReference>
<keyword evidence="6" id="KW-0158">Chromosome</keyword>
<keyword evidence="20" id="KW-1185">Reference proteome</keyword>
<dbReference type="OrthoDB" id="3230169at2759"/>
<sequence>MSMESQIALKKRELEALKRITSLTDEMKQQLDGLAGQVRQMESNAETVSEVMRNWNSIMRSISQAGLSLLQYAEGDYEVGAWAPEARENDGSQSREPTRTTPLPETLVRIRVDETEN</sequence>
<feature type="region of interest" description="Disordered" evidence="18">
    <location>
        <begin position="83"/>
        <end position="117"/>
    </location>
</feature>
<dbReference type="GO" id="GO:0044732">
    <property type="term" value="C:mitotic spindle pole body"/>
    <property type="evidence" value="ECO:0007669"/>
    <property type="project" value="TreeGrafter"/>
</dbReference>
<comment type="subcellular location">
    <subcellularLocation>
        <location evidence="3">Chromosome</location>
        <location evidence="3">Centromere</location>
        <location evidence="3">Kinetochore</location>
    </subcellularLocation>
    <subcellularLocation>
        <location evidence="2">Cytoplasm</location>
        <location evidence="2">Cytoskeleton</location>
        <location evidence="2">Spindle</location>
    </subcellularLocation>
    <subcellularLocation>
        <location evidence="1">Nucleus</location>
    </subcellularLocation>
</comment>
<evidence type="ECO:0000256" key="8">
    <source>
        <dbReference type="ARBA" id="ARBA00022618"/>
    </source>
</evidence>
<keyword evidence="11" id="KW-0159">Chromosome partition</keyword>
<proteinExistence type="inferred from homology"/>
<dbReference type="PANTHER" id="PTHR28036:SF1">
    <property type="entry name" value="DASH COMPLEX SUBUNIT DAD2"/>
    <property type="match status" value="1"/>
</dbReference>
<keyword evidence="16" id="KW-0137">Centromere</keyword>
<comment type="similarity">
    <text evidence="4">Belongs to the DASH complex DAD2 family.</text>
</comment>
<accession>A0A7G3ZMY8</accession>
<evidence type="ECO:0000256" key="1">
    <source>
        <dbReference type="ARBA" id="ARBA00004123"/>
    </source>
</evidence>
<dbReference type="InterPro" id="IPR013963">
    <property type="entry name" value="DASH_Dad2"/>
</dbReference>
<evidence type="ECO:0000256" key="4">
    <source>
        <dbReference type="ARBA" id="ARBA00005501"/>
    </source>
</evidence>
<evidence type="ECO:0000256" key="10">
    <source>
        <dbReference type="ARBA" id="ARBA00022776"/>
    </source>
</evidence>
<evidence type="ECO:0000256" key="2">
    <source>
        <dbReference type="ARBA" id="ARBA00004186"/>
    </source>
</evidence>
<dbReference type="GO" id="GO:0005874">
    <property type="term" value="C:microtubule"/>
    <property type="evidence" value="ECO:0007669"/>
    <property type="project" value="UniProtKB-KW"/>
</dbReference>
<keyword evidence="10" id="KW-0498">Mitosis</keyword>
<dbReference type="GO" id="GO:0000278">
    <property type="term" value="P:mitotic cell cycle"/>
    <property type="evidence" value="ECO:0007669"/>
    <property type="project" value="InterPro"/>
</dbReference>
<evidence type="ECO:0000256" key="5">
    <source>
        <dbReference type="ARBA" id="ARBA00020260"/>
    </source>
</evidence>
<dbReference type="GO" id="GO:1990023">
    <property type="term" value="C:mitotic spindle midzone"/>
    <property type="evidence" value="ECO:0007669"/>
    <property type="project" value="TreeGrafter"/>
</dbReference>
<evidence type="ECO:0000256" key="14">
    <source>
        <dbReference type="ARBA" id="ARBA00023242"/>
    </source>
</evidence>
<protein>
    <recommendedName>
        <fullName evidence="5">DASH complex subunit DAD2</fullName>
    </recommendedName>
    <alternativeName>
        <fullName evidence="17">Outer kinetochore protein DAD2</fullName>
    </alternativeName>
</protein>
<evidence type="ECO:0000256" key="18">
    <source>
        <dbReference type="SAM" id="MobiDB-lite"/>
    </source>
</evidence>
<dbReference type="GeneID" id="59328140"/>
<name>A0A7G3ZMY8_9SACH</name>
<keyword evidence="14" id="KW-0539">Nucleus</keyword>
<organism evidence="19 20">
    <name type="scientific">Torulaspora globosa</name>
    <dbReference type="NCBI Taxonomy" id="48254"/>
    <lineage>
        <taxon>Eukaryota</taxon>
        <taxon>Fungi</taxon>
        <taxon>Dikarya</taxon>
        <taxon>Ascomycota</taxon>
        <taxon>Saccharomycotina</taxon>
        <taxon>Saccharomycetes</taxon>
        <taxon>Saccharomycetales</taxon>
        <taxon>Saccharomycetaceae</taxon>
        <taxon>Torulaspora</taxon>
    </lineage>
</organism>
<evidence type="ECO:0000256" key="9">
    <source>
        <dbReference type="ARBA" id="ARBA00022701"/>
    </source>
</evidence>
<keyword evidence="8" id="KW-0132">Cell division</keyword>
<feature type="compositionally biased region" description="Basic and acidic residues" evidence="18">
    <location>
        <begin position="108"/>
        <end position="117"/>
    </location>
</feature>
<dbReference type="GO" id="GO:0008608">
    <property type="term" value="P:attachment of spindle microtubules to kinetochore"/>
    <property type="evidence" value="ECO:0007669"/>
    <property type="project" value="TreeGrafter"/>
</dbReference>
<evidence type="ECO:0000256" key="3">
    <source>
        <dbReference type="ARBA" id="ARBA00004629"/>
    </source>
</evidence>
<evidence type="ECO:0000256" key="6">
    <source>
        <dbReference type="ARBA" id="ARBA00022454"/>
    </source>
</evidence>
<gene>
    <name evidence="19" type="ORF">HG536_0H02490</name>
</gene>
<evidence type="ECO:0000256" key="17">
    <source>
        <dbReference type="ARBA" id="ARBA00030568"/>
    </source>
</evidence>
<keyword evidence="9" id="KW-0493">Microtubule</keyword>
<dbReference type="GO" id="GO:0042729">
    <property type="term" value="C:DASH complex"/>
    <property type="evidence" value="ECO:0007669"/>
    <property type="project" value="InterPro"/>
</dbReference>
<dbReference type="AlphaFoldDB" id="A0A7G3ZMY8"/>
<keyword evidence="13" id="KW-0206">Cytoskeleton</keyword>
<keyword evidence="15" id="KW-0131">Cell cycle</keyword>
<evidence type="ECO:0000256" key="7">
    <source>
        <dbReference type="ARBA" id="ARBA00022490"/>
    </source>
</evidence>
<reference evidence="19 20" key="1">
    <citation type="submission" date="2020-06" db="EMBL/GenBank/DDBJ databases">
        <title>The yeast mating-type switching endonuclease HO is a domesticated member of an unorthodox homing genetic element family.</title>
        <authorList>
            <person name="Coughlan A.Y."/>
            <person name="Lombardi L."/>
            <person name="Braun-Galleani S."/>
            <person name="Martos A.R."/>
            <person name="Galeote V."/>
            <person name="Bigey F."/>
            <person name="Dequin S."/>
            <person name="Byrne K.P."/>
            <person name="Wolfe K.H."/>
        </authorList>
    </citation>
    <scope>NUCLEOTIDE SEQUENCE [LARGE SCALE GENOMIC DNA]</scope>
    <source>
        <strain evidence="19 20">CBS764</strain>
    </source>
</reference>
<evidence type="ECO:0000256" key="15">
    <source>
        <dbReference type="ARBA" id="ARBA00023306"/>
    </source>
</evidence>
<dbReference type="GO" id="GO:0051301">
    <property type="term" value="P:cell division"/>
    <property type="evidence" value="ECO:0007669"/>
    <property type="project" value="UniProtKB-KW"/>
</dbReference>
<evidence type="ECO:0000256" key="16">
    <source>
        <dbReference type="ARBA" id="ARBA00023328"/>
    </source>
</evidence>
<evidence type="ECO:0000256" key="12">
    <source>
        <dbReference type="ARBA" id="ARBA00022838"/>
    </source>
</evidence>
<keyword evidence="7" id="KW-0963">Cytoplasm</keyword>
<dbReference type="EMBL" id="CP059253">
    <property type="protein sequence ID" value="QLL34874.1"/>
    <property type="molecule type" value="Genomic_DNA"/>
</dbReference>
<dbReference type="PANTHER" id="PTHR28036">
    <property type="entry name" value="DASH COMPLEX SUBUNIT DAD2"/>
    <property type="match status" value="1"/>
</dbReference>
<dbReference type="Pfam" id="PF08654">
    <property type="entry name" value="DASH_Dad2"/>
    <property type="match status" value="1"/>
</dbReference>
<evidence type="ECO:0000313" key="19">
    <source>
        <dbReference type="EMBL" id="QLL34874.1"/>
    </source>
</evidence>
<evidence type="ECO:0000256" key="13">
    <source>
        <dbReference type="ARBA" id="ARBA00023212"/>
    </source>
</evidence>
<keyword evidence="12" id="KW-0995">Kinetochore</keyword>
<dbReference type="KEGG" id="tgb:HG536_0H02490"/>
<evidence type="ECO:0000313" key="20">
    <source>
        <dbReference type="Proteomes" id="UP000515788"/>
    </source>
</evidence>
<evidence type="ECO:0000256" key="11">
    <source>
        <dbReference type="ARBA" id="ARBA00022829"/>
    </source>
</evidence>
<dbReference type="RefSeq" id="XP_037141548.1">
    <property type="nucleotide sequence ID" value="XM_037285652.1"/>
</dbReference>